<evidence type="ECO:0000313" key="4">
    <source>
        <dbReference type="Proteomes" id="UP001519332"/>
    </source>
</evidence>
<feature type="compositionally biased region" description="Low complexity" evidence="1">
    <location>
        <begin position="17"/>
        <end position="48"/>
    </location>
</feature>
<organism evidence="3 4">
    <name type="scientific">Kibdelosporangium banguiense</name>
    <dbReference type="NCBI Taxonomy" id="1365924"/>
    <lineage>
        <taxon>Bacteria</taxon>
        <taxon>Bacillati</taxon>
        <taxon>Actinomycetota</taxon>
        <taxon>Actinomycetes</taxon>
        <taxon>Pseudonocardiales</taxon>
        <taxon>Pseudonocardiaceae</taxon>
        <taxon>Kibdelosporangium</taxon>
    </lineage>
</organism>
<evidence type="ECO:0000256" key="1">
    <source>
        <dbReference type="SAM" id="MobiDB-lite"/>
    </source>
</evidence>
<dbReference type="SUPFAM" id="SSF81995">
    <property type="entry name" value="beta-sandwich domain of Sec23/24"/>
    <property type="match status" value="1"/>
</dbReference>
<keyword evidence="2" id="KW-0812">Transmembrane</keyword>
<gene>
    <name evidence="3" type="ORF">JOF56_006043</name>
</gene>
<feature type="compositionally biased region" description="Pro residues" evidence="1">
    <location>
        <begin position="1"/>
        <end position="16"/>
    </location>
</feature>
<evidence type="ECO:0000256" key="2">
    <source>
        <dbReference type="SAM" id="Phobius"/>
    </source>
</evidence>
<keyword evidence="4" id="KW-1185">Reference proteome</keyword>
<reference evidence="3 4" key="1">
    <citation type="submission" date="2021-03" db="EMBL/GenBank/DDBJ databases">
        <title>Sequencing the genomes of 1000 actinobacteria strains.</title>
        <authorList>
            <person name="Klenk H.-P."/>
        </authorList>
    </citation>
    <scope>NUCLEOTIDE SEQUENCE [LARGE SCALE GENOMIC DNA]</scope>
    <source>
        <strain evidence="3 4">DSM 46670</strain>
    </source>
</reference>
<feature type="transmembrane region" description="Helical" evidence="2">
    <location>
        <begin position="66"/>
        <end position="88"/>
    </location>
</feature>
<feature type="region of interest" description="Disordered" evidence="1">
    <location>
        <begin position="1"/>
        <end position="56"/>
    </location>
</feature>
<dbReference type="EMBL" id="JAGINW010000001">
    <property type="protein sequence ID" value="MBP2325658.1"/>
    <property type="molecule type" value="Genomic_DNA"/>
</dbReference>
<dbReference type="RefSeq" id="WP_209642830.1">
    <property type="nucleotide sequence ID" value="NZ_JAGINW010000001.1"/>
</dbReference>
<feature type="region of interest" description="Disordered" evidence="1">
    <location>
        <begin position="206"/>
        <end position="229"/>
    </location>
</feature>
<evidence type="ECO:0000313" key="3">
    <source>
        <dbReference type="EMBL" id="MBP2325658.1"/>
    </source>
</evidence>
<keyword evidence="2" id="KW-0472">Membrane</keyword>
<proteinExistence type="predicted"/>
<accession>A0ABS4TP03</accession>
<dbReference type="Proteomes" id="UP001519332">
    <property type="component" value="Unassembled WGS sequence"/>
</dbReference>
<comment type="caution">
    <text evidence="3">The sequence shown here is derived from an EMBL/GenBank/DDBJ whole genome shotgun (WGS) entry which is preliminary data.</text>
</comment>
<name>A0ABS4TP03_9PSEU</name>
<protein>
    <submittedName>
        <fullName evidence="3">Ketosteroid isomerase-like protein</fullName>
    </submittedName>
</protein>
<keyword evidence="2" id="KW-1133">Transmembrane helix</keyword>
<sequence length="229" mass="23332">MTYPPQQPGPYGPQPGPYGQQPQQPGWTGGLPQQQPYGQQPYGQQPPYGYGGYPGGMPPQKNNKGLIIGLAVAGVLLVGGGVTTVLLLTGDDKPADNGAPTEVAASDNAGTADAVVQKVIKAIDDKDAAAATATLCDPATKTPAFQLDEAPPTLTLKASLSGSVSESGSTARARLSIKATEAGKTRSNTIPMTLNLKKDGSKWCVTSASMSSGGSSPSTSRSTSTRPSF</sequence>